<dbReference type="Proteomes" id="UP001356427">
    <property type="component" value="Unassembled WGS sequence"/>
</dbReference>
<sequence>MSKLGPKCQYFVWPPSFSSTALTLLGMEFTRASQVATGVFFHSSMTTSRSWWMLETLHSSTFRLRMPHRCSIGFRSGDMLGQSITFTLSFFSKAVVVLEVCLGSLSCWNTALRPSLQREGIMLCFSMSQYMLAFMVLSVNCSSPVPAALMQPQTMTLPPPCLTVGKTHLSLYSSPGCRHTRLTPSEPNKVILVSSDHRTWFP</sequence>
<dbReference type="AlphaFoldDB" id="A0AAN8R2S5"/>
<evidence type="ECO:0000313" key="2">
    <source>
        <dbReference type="Proteomes" id="UP001356427"/>
    </source>
</evidence>
<comment type="caution">
    <text evidence="1">The sequence shown here is derived from an EMBL/GenBank/DDBJ whole genome shotgun (WGS) entry which is preliminary data.</text>
</comment>
<accession>A0AAN8R2S5</accession>
<organism evidence="1 2">
    <name type="scientific">Coregonus suidteri</name>
    <dbReference type="NCBI Taxonomy" id="861788"/>
    <lineage>
        <taxon>Eukaryota</taxon>
        <taxon>Metazoa</taxon>
        <taxon>Chordata</taxon>
        <taxon>Craniata</taxon>
        <taxon>Vertebrata</taxon>
        <taxon>Euteleostomi</taxon>
        <taxon>Actinopterygii</taxon>
        <taxon>Neopterygii</taxon>
        <taxon>Teleostei</taxon>
        <taxon>Protacanthopterygii</taxon>
        <taxon>Salmoniformes</taxon>
        <taxon>Salmonidae</taxon>
        <taxon>Coregoninae</taxon>
        <taxon>Coregonus</taxon>
    </lineage>
</organism>
<keyword evidence="2" id="KW-1185">Reference proteome</keyword>
<gene>
    <name evidence="1" type="ORF">J4Q44_G00079790</name>
</gene>
<dbReference type="EMBL" id="JAGTTL010000006">
    <property type="protein sequence ID" value="KAK6321003.1"/>
    <property type="molecule type" value="Genomic_DNA"/>
</dbReference>
<reference evidence="1 2" key="1">
    <citation type="submission" date="2021-04" db="EMBL/GenBank/DDBJ databases">
        <authorList>
            <person name="De Guttry C."/>
            <person name="Zahm M."/>
            <person name="Klopp C."/>
            <person name="Cabau C."/>
            <person name="Louis A."/>
            <person name="Berthelot C."/>
            <person name="Parey E."/>
            <person name="Roest Crollius H."/>
            <person name="Montfort J."/>
            <person name="Robinson-Rechavi M."/>
            <person name="Bucao C."/>
            <person name="Bouchez O."/>
            <person name="Gislard M."/>
            <person name="Lluch J."/>
            <person name="Milhes M."/>
            <person name="Lampietro C."/>
            <person name="Lopez Roques C."/>
            <person name="Donnadieu C."/>
            <person name="Braasch I."/>
            <person name="Desvignes T."/>
            <person name="Postlethwait J."/>
            <person name="Bobe J."/>
            <person name="Wedekind C."/>
            <person name="Guiguen Y."/>
        </authorList>
    </citation>
    <scope>NUCLEOTIDE SEQUENCE [LARGE SCALE GENOMIC DNA]</scope>
    <source>
        <strain evidence="1">Cs_M1</strain>
        <tissue evidence="1">Blood</tissue>
    </source>
</reference>
<protein>
    <submittedName>
        <fullName evidence="1">Uncharacterized protein</fullName>
    </submittedName>
</protein>
<proteinExistence type="predicted"/>
<evidence type="ECO:0000313" key="1">
    <source>
        <dbReference type="EMBL" id="KAK6321003.1"/>
    </source>
</evidence>
<name>A0AAN8R2S5_9TELE</name>